<keyword evidence="4" id="KW-0479">Metal-binding</keyword>
<feature type="domain" description="Tubulin/FtsZ GTPase" evidence="10">
    <location>
        <begin position="73"/>
        <end position="278"/>
    </location>
</feature>
<reference evidence="11 12" key="1">
    <citation type="submission" date="2024-02" db="EMBL/GenBank/DDBJ databases">
        <authorList>
            <person name="Chen Y."/>
            <person name="Shah S."/>
            <person name="Dougan E. K."/>
            <person name="Thang M."/>
            <person name="Chan C."/>
        </authorList>
    </citation>
    <scope>NUCLEOTIDE SEQUENCE [LARGE SCALE GENOMIC DNA]</scope>
</reference>
<dbReference type="SMART" id="SM00864">
    <property type="entry name" value="Tubulin"/>
    <property type="match status" value="1"/>
</dbReference>
<dbReference type="PROSITE" id="PS00435">
    <property type="entry name" value="PEROXIDASE_1"/>
    <property type="match status" value="1"/>
</dbReference>
<dbReference type="InterPro" id="IPR037103">
    <property type="entry name" value="Tubulin/FtsZ-like_C"/>
</dbReference>
<dbReference type="Gene3D" id="3.30.1330.20">
    <property type="entry name" value="Tubulin/FtsZ, C-terminal domain"/>
    <property type="match status" value="1"/>
</dbReference>
<evidence type="ECO:0000259" key="10">
    <source>
        <dbReference type="SMART" id="SM00864"/>
    </source>
</evidence>
<evidence type="ECO:0000256" key="8">
    <source>
        <dbReference type="RuleBase" id="RU004241"/>
    </source>
</evidence>
<dbReference type="PRINTS" id="PR01161">
    <property type="entry name" value="TUBULIN"/>
</dbReference>
<keyword evidence="12" id="KW-1185">Reference proteome</keyword>
<evidence type="ECO:0000256" key="5">
    <source>
        <dbReference type="ARBA" id="ARBA00022741"/>
    </source>
</evidence>
<keyword evidence="6" id="KW-0342">GTP-binding</keyword>
<keyword evidence="3" id="KW-0493">Microtubule</keyword>
<dbReference type="InterPro" id="IPR018316">
    <property type="entry name" value="Tubulin/FtsZ_2-layer-sand-dom"/>
</dbReference>
<dbReference type="InterPro" id="IPR003008">
    <property type="entry name" value="Tubulin_FtsZ_GTPase"/>
</dbReference>
<evidence type="ECO:0000313" key="12">
    <source>
        <dbReference type="Proteomes" id="UP001642484"/>
    </source>
</evidence>
<evidence type="ECO:0000256" key="1">
    <source>
        <dbReference type="ARBA" id="ARBA00009636"/>
    </source>
</evidence>
<dbReference type="Gene3D" id="3.40.50.1440">
    <property type="entry name" value="Tubulin/FtsZ, GTPase domain"/>
    <property type="match status" value="1"/>
</dbReference>
<dbReference type="InterPro" id="IPR002453">
    <property type="entry name" value="Beta_tubulin"/>
</dbReference>
<keyword evidence="5" id="KW-0547">Nucleotide-binding</keyword>
<dbReference type="Pfam" id="PF00141">
    <property type="entry name" value="peroxidase"/>
    <property type="match status" value="1"/>
</dbReference>
<dbReference type="Pfam" id="PF00091">
    <property type="entry name" value="Tubulin"/>
    <property type="match status" value="1"/>
</dbReference>
<dbReference type="SUPFAM" id="SSF52490">
    <property type="entry name" value="Tubulin nucleotide-binding domain-like"/>
    <property type="match status" value="1"/>
</dbReference>
<dbReference type="Gene3D" id="1.10.420.10">
    <property type="entry name" value="Peroxidase, domain 2"/>
    <property type="match status" value="1"/>
</dbReference>
<dbReference type="Pfam" id="PF03953">
    <property type="entry name" value="Tubulin_C"/>
    <property type="match status" value="1"/>
</dbReference>
<evidence type="ECO:0000256" key="9">
    <source>
        <dbReference type="SAM" id="MobiDB-lite"/>
    </source>
</evidence>
<dbReference type="InterPro" id="IPR008280">
    <property type="entry name" value="Tub_FtsZ_C"/>
</dbReference>
<evidence type="ECO:0000256" key="7">
    <source>
        <dbReference type="ARBA" id="ARBA00030446"/>
    </source>
</evidence>
<dbReference type="InterPro" id="IPR036525">
    <property type="entry name" value="Tubulin/FtsZ_GTPase_sf"/>
</dbReference>
<organism evidence="11 12">
    <name type="scientific">Durusdinium trenchii</name>
    <dbReference type="NCBI Taxonomy" id="1381693"/>
    <lineage>
        <taxon>Eukaryota</taxon>
        <taxon>Sar</taxon>
        <taxon>Alveolata</taxon>
        <taxon>Dinophyceae</taxon>
        <taxon>Suessiales</taxon>
        <taxon>Symbiodiniaceae</taxon>
        <taxon>Durusdinium</taxon>
    </lineage>
</organism>
<dbReference type="PANTHER" id="PTHR11588">
    <property type="entry name" value="TUBULIN"/>
    <property type="match status" value="1"/>
</dbReference>
<dbReference type="PRINTS" id="PR01163">
    <property type="entry name" value="BETATUBULIN"/>
</dbReference>
<feature type="region of interest" description="Disordered" evidence="9">
    <location>
        <begin position="1"/>
        <end position="21"/>
    </location>
</feature>
<dbReference type="InterPro" id="IPR010255">
    <property type="entry name" value="Haem_peroxidase_sf"/>
</dbReference>
<dbReference type="Proteomes" id="UP001642484">
    <property type="component" value="Unassembled WGS sequence"/>
</dbReference>
<evidence type="ECO:0000256" key="2">
    <source>
        <dbReference type="ARBA" id="ARBA00013288"/>
    </source>
</evidence>
<dbReference type="SUPFAM" id="SSF48113">
    <property type="entry name" value="Heme-dependent peroxidases"/>
    <property type="match status" value="1"/>
</dbReference>
<sequence length="1206" mass="132774">MAADGARPQESTGKEGQFQSSKREIIQIQIGKAGNAIGNCFWRELCDEHMIVTNNDQLRGCLEDGEPGGHGYLDVFFNEGRKRSHGTRHVPRAILMDTNMGDLATVAQDPRIGDLYRPENIIGNDESSGNCYAKAFHTEGPDLADRCLEMVRKEVEKCNCLQGVQFTHSASGGTGTGLTGLVLKTLRDYLDRQSKCVMQSFVLAPAPGISDVVLEPYNSALCFQDLLEYTDQVFLFDNKALSEICQKALEQDMPKMADLNRVVALCMSGITSCLRYTGPLNADLRKLQTNLVPFKNAHFLISGLAPLTAKTSEKYRKSTVLDLAQQMFSKDNVTVKCDPLNPGDEYHGILKARFLASWASWRGDYQTKEVDKVLHDFQKDGSRFDKFFPDWIPNSIASNICDGGGGYNKPVIRDRAVENDEQLTIAEELKKLWEGRNSECQAFPHSPWQSMAPVLKFIAVATETWSLATLRIVDYKVLELVKNSAGTLAVANMKDGSATSVVGPLFRAATSRLMACMPGAGFRSLATAAWAFATARQASQRLFRAIAKEVQTCLPTANSQEPGGRALSPWRPRGRGVLGQEPALELIRGKKGISPPESALACRTAGNLGPARQECVLRLQDFKMQELSNTFWGFASNDFYDEAFFHKALILAQGGRNVYAVRFQQRCAVPMVYPAVSGDLTAKTNGREAKPPLLVQGMQLQPQHVANILWAQAALHMIPRCLAFLTSFKPQEALERGVASTAHAVAKIFSSEAAPFSLALSEEVCEEDQNSLLQASKEATHFRGTPNETLRALPALLARGDVFPYEMMTCPGEQALTTRQMLSSDYDAVIAKVQGLYNGLSKKCDGDVCPQADWAGCVLRIAGHDFMDYVKKDGRGGSDGCLDLSDPDNAGLADCMYQGADHGVSIADAYVDFCEKVSLADFVVMAANAVIKSTREEVLKKYPTRKPFDLKSVFRYGRTTLKRCSWAVGRLPNPENSCADVKKVFVNHMGLSWKEAAALMGVHTLGRGHKGNSGYDGWWSDSKNSRMFNNDYFVSLGAKGWGPDKKVGGNAMKNQWVRVDKGLKKEERTGKEMMLNTDMCLVWTNDGSGKVDMNAKTAPKYGCNCAWIGPLEAPNGWKKYNDGEFCGSKNVPDDFNEGWPKQRNNCCGVMQSGGDGVDCGDPRYPKGPAWNYVKAFMLNEDTWLSAFSASWKVATENGFQGLKRLR</sequence>
<dbReference type="EMBL" id="CAXAMN010008113">
    <property type="protein sequence ID" value="CAK9024066.1"/>
    <property type="molecule type" value="Genomic_DNA"/>
</dbReference>
<evidence type="ECO:0000256" key="6">
    <source>
        <dbReference type="ARBA" id="ARBA00023134"/>
    </source>
</evidence>
<proteinExistence type="inferred from homology"/>
<gene>
    <name evidence="11" type="ORF">CCMP2556_LOCUS15472</name>
</gene>
<dbReference type="Gene3D" id="1.10.520.10">
    <property type="match status" value="1"/>
</dbReference>
<comment type="similarity">
    <text evidence="8">Belongs to the peroxidase family.</text>
</comment>
<dbReference type="InterPro" id="IPR000217">
    <property type="entry name" value="Tubulin"/>
</dbReference>
<name>A0ABP0KBU2_9DINO</name>
<comment type="caution">
    <text evidence="11">The sequence shown here is derived from an EMBL/GenBank/DDBJ whole genome shotgun (WGS) entry which is preliminary data.</text>
</comment>
<accession>A0ABP0KBU2</accession>
<protein>
    <recommendedName>
        <fullName evidence="2">Tubulin beta chain</fullName>
    </recommendedName>
    <alternativeName>
        <fullName evidence="7">Beta-tubulin</fullName>
    </alternativeName>
</protein>
<evidence type="ECO:0000256" key="4">
    <source>
        <dbReference type="ARBA" id="ARBA00022723"/>
    </source>
</evidence>
<dbReference type="SUPFAM" id="SSF55307">
    <property type="entry name" value="Tubulin C-terminal domain-like"/>
    <property type="match status" value="1"/>
</dbReference>
<evidence type="ECO:0000313" key="11">
    <source>
        <dbReference type="EMBL" id="CAK9024066.1"/>
    </source>
</evidence>
<dbReference type="InterPro" id="IPR019793">
    <property type="entry name" value="Peroxidases_heam-ligand_BS"/>
</dbReference>
<dbReference type="InterPro" id="IPR002016">
    <property type="entry name" value="Haem_peroxidase"/>
</dbReference>
<evidence type="ECO:0000256" key="3">
    <source>
        <dbReference type="ARBA" id="ARBA00022701"/>
    </source>
</evidence>
<comment type="similarity">
    <text evidence="1">Belongs to the tubulin family.</text>
</comment>